<dbReference type="GO" id="GO:0016791">
    <property type="term" value="F:phosphatase activity"/>
    <property type="evidence" value="ECO:0007669"/>
    <property type="project" value="UniProtKB-ARBA"/>
</dbReference>
<dbReference type="GO" id="GO:0000287">
    <property type="term" value="F:magnesium ion binding"/>
    <property type="evidence" value="ECO:0007669"/>
    <property type="project" value="TreeGrafter"/>
</dbReference>
<accession>A0A2S8NV53</accession>
<comment type="caution">
    <text evidence="1">The sequence shown here is derived from an EMBL/GenBank/DDBJ whole genome shotgun (WGS) entry which is preliminary data.</text>
</comment>
<dbReference type="Proteomes" id="UP000238672">
    <property type="component" value="Unassembled WGS sequence"/>
</dbReference>
<proteinExistence type="predicted"/>
<dbReference type="NCBIfam" id="TIGR01484">
    <property type="entry name" value="HAD-SF-IIB"/>
    <property type="match status" value="1"/>
</dbReference>
<organism evidence="1 2">
    <name type="scientific">Candidatus Phytoplasma phoenicium</name>
    <dbReference type="NCBI Taxonomy" id="198422"/>
    <lineage>
        <taxon>Bacteria</taxon>
        <taxon>Bacillati</taxon>
        <taxon>Mycoplasmatota</taxon>
        <taxon>Mollicutes</taxon>
        <taxon>Acholeplasmatales</taxon>
        <taxon>Acholeplasmataceae</taxon>
        <taxon>Candidatus Phytoplasma</taxon>
        <taxon>16SrIX (Pigeon pea witches'-broom group)</taxon>
    </lineage>
</organism>
<dbReference type="EMBL" id="PUUG01000009">
    <property type="protein sequence ID" value="PQP79866.1"/>
    <property type="molecule type" value="Genomic_DNA"/>
</dbReference>
<dbReference type="Gene3D" id="3.30.1240.10">
    <property type="match status" value="1"/>
</dbReference>
<dbReference type="SUPFAM" id="SSF56784">
    <property type="entry name" value="HAD-like"/>
    <property type="match status" value="1"/>
</dbReference>
<dbReference type="Gene3D" id="3.40.50.1000">
    <property type="entry name" value="HAD superfamily/HAD-like"/>
    <property type="match status" value="1"/>
</dbReference>
<keyword evidence="1" id="KW-0378">Hydrolase</keyword>
<dbReference type="InterPro" id="IPR023214">
    <property type="entry name" value="HAD_sf"/>
</dbReference>
<dbReference type="InterPro" id="IPR006379">
    <property type="entry name" value="HAD-SF_hydro_IIB"/>
</dbReference>
<evidence type="ECO:0000313" key="2">
    <source>
        <dbReference type="Proteomes" id="UP000238672"/>
    </source>
</evidence>
<protein>
    <submittedName>
        <fullName evidence="1">HAD family hydrolase</fullName>
    </submittedName>
</protein>
<dbReference type="AlphaFoldDB" id="A0A2S8NV53"/>
<dbReference type="PANTHER" id="PTHR10000:SF25">
    <property type="entry name" value="PHOSPHATASE YKRA-RELATED"/>
    <property type="match status" value="1"/>
</dbReference>
<dbReference type="InterPro" id="IPR036412">
    <property type="entry name" value="HAD-like_sf"/>
</dbReference>
<keyword evidence="2" id="KW-1185">Reference proteome</keyword>
<gene>
    <name evidence="1" type="ORF">C6B37_00665</name>
</gene>
<dbReference type="Pfam" id="PF08282">
    <property type="entry name" value="Hydrolase_3"/>
    <property type="match status" value="1"/>
</dbReference>
<reference evidence="1 2" key="1">
    <citation type="submission" date="2018-02" db="EMBL/GenBank/DDBJ databases">
        <title>Metagenomics reveals mixed infection of spiroplasma and phytoplasma in chicory.</title>
        <authorList>
            <person name="Polano C."/>
            <person name="Moruzzi S."/>
            <person name="Ermacora P."/>
            <person name="Ferrini F."/>
            <person name="Martini M."/>
            <person name="Firrao G."/>
        </authorList>
    </citation>
    <scope>NUCLEOTIDE SEQUENCE [LARGE SCALE GENOMIC DNA]</scope>
    <source>
        <strain evidence="1 2">ChiP</strain>
    </source>
</reference>
<dbReference type="GO" id="GO:0005829">
    <property type="term" value="C:cytosol"/>
    <property type="evidence" value="ECO:0007669"/>
    <property type="project" value="TreeGrafter"/>
</dbReference>
<sequence>MKKRIFFFDIDGTLYSENKKNILSQTKKLILTLSKKPNTILSIATGRNYRNLNVLEELFPLFKYFVLCNGAITIENKSSFKQNQYKLIDKNPISSKHIQYLFEQIIDNDFNIIPYNIGFNKEAFFSNGNSKNLKFIEEWRKNHWQNGIEIEDSQIDNTFHFNNEVYTIYMFGDDRLKINLKNTEEKNIFNIYNWKNHMDLTVKNINKFHGIQKIKNKFNDYEVVCMGDGCNDEEMLQYSDLSIAMGNSKYQYIKEMSDLVTPHVDENKIYDFFEQHHLI</sequence>
<dbReference type="PROSITE" id="PS01228">
    <property type="entry name" value="COF_1"/>
    <property type="match status" value="1"/>
</dbReference>
<name>A0A2S8NV53_9MOLU</name>
<evidence type="ECO:0000313" key="1">
    <source>
        <dbReference type="EMBL" id="PQP79866.1"/>
    </source>
</evidence>
<dbReference type="PANTHER" id="PTHR10000">
    <property type="entry name" value="PHOSPHOSERINE PHOSPHATASE"/>
    <property type="match status" value="1"/>
</dbReference>